<protein>
    <submittedName>
        <fullName evidence="1">Uncharacterized protein</fullName>
    </submittedName>
</protein>
<accession>A0ABD7KA64</accession>
<dbReference type="EMBL" id="RXTL01000005">
    <property type="protein sequence ID" value="RTS51685.1"/>
    <property type="molecule type" value="Genomic_DNA"/>
</dbReference>
<reference evidence="1 2" key="1">
    <citation type="submission" date="2018-12" db="EMBL/GenBank/DDBJ databases">
        <title>Pseudomonas aeruginosa Diversity Panel.</title>
        <authorList>
            <person name="Snesrud E."/>
            <person name="Mcgann P."/>
        </authorList>
    </citation>
    <scope>NUCLEOTIDE SEQUENCE [LARGE SCALE GENOMIC DNA]</scope>
    <source>
        <strain evidence="1 2">MRSN6241</strain>
    </source>
</reference>
<evidence type="ECO:0000313" key="2">
    <source>
        <dbReference type="Proteomes" id="UP000276985"/>
    </source>
</evidence>
<dbReference type="RefSeq" id="WP_003154770.1">
    <property type="nucleotide sequence ID" value="NZ_LFXS01000001.1"/>
</dbReference>
<organism evidence="1 2">
    <name type="scientific">Pseudomonas aeruginosa</name>
    <dbReference type="NCBI Taxonomy" id="287"/>
    <lineage>
        <taxon>Bacteria</taxon>
        <taxon>Pseudomonadati</taxon>
        <taxon>Pseudomonadota</taxon>
        <taxon>Gammaproteobacteria</taxon>
        <taxon>Pseudomonadales</taxon>
        <taxon>Pseudomonadaceae</taxon>
        <taxon>Pseudomonas</taxon>
    </lineage>
</organism>
<evidence type="ECO:0000313" key="1">
    <source>
        <dbReference type="EMBL" id="RTS51685.1"/>
    </source>
</evidence>
<dbReference type="AlphaFoldDB" id="A0ABD7KA64"/>
<gene>
    <name evidence="1" type="ORF">DY940_02475</name>
</gene>
<proteinExistence type="predicted"/>
<sequence>MLLDSQSINPIGTPIEVIRARLESLPRFPRYADQVDAVLALLGSIRPWLSGETGPTLASAAYDHNDAIFQLVDGYSVRLLPNSLRQFSKVPSASAVETIMAFALGCSLRALGALASVLGGDQEDELSSLEMFSLHLETIAEYLPAAAVSLDVPDDGLRACDELGERARDGAKRATAKADGIRGGLARRGLDGTGPRDAAIRAKALELIRAGTRLHNLNSKLRAWQKRETGQALSKPAMGAILCRLGLVLND</sequence>
<name>A0ABD7KA64_PSEAI</name>
<comment type="caution">
    <text evidence="1">The sequence shown here is derived from an EMBL/GenBank/DDBJ whole genome shotgun (WGS) entry which is preliminary data.</text>
</comment>
<dbReference type="Proteomes" id="UP000276985">
    <property type="component" value="Unassembled WGS sequence"/>
</dbReference>